<dbReference type="AlphaFoldDB" id="A0A4Z0LYD4"/>
<organism evidence="4 5">
    <name type="scientific">Mangrovimicrobium sediminis</name>
    <dbReference type="NCBI Taxonomy" id="2562682"/>
    <lineage>
        <taxon>Bacteria</taxon>
        <taxon>Pseudomonadati</taxon>
        <taxon>Pseudomonadota</taxon>
        <taxon>Gammaproteobacteria</taxon>
        <taxon>Cellvibrionales</taxon>
        <taxon>Halieaceae</taxon>
        <taxon>Mangrovimicrobium</taxon>
    </lineage>
</organism>
<feature type="domain" description="Thioesterase" evidence="3">
    <location>
        <begin position="51"/>
        <end position="127"/>
    </location>
</feature>
<evidence type="ECO:0000313" key="5">
    <source>
        <dbReference type="Proteomes" id="UP000298050"/>
    </source>
</evidence>
<comment type="caution">
    <text evidence="4">The sequence shown here is derived from an EMBL/GenBank/DDBJ whole genome shotgun (WGS) entry which is preliminary data.</text>
</comment>
<dbReference type="OrthoDB" id="9798208at2"/>
<name>A0A4Z0LYD4_9GAMM</name>
<evidence type="ECO:0000256" key="2">
    <source>
        <dbReference type="ARBA" id="ARBA00022801"/>
    </source>
</evidence>
<evidence type="ECO:0000313" key="4">
    <source>
        <dbReference type="EMBL" id="TGD72234.1"/>
    </source>
</evidence>
<dbReference type="PANTHER" id="PTHR43240">
    <property type="entry name" value="1,4-DIHYDROXY-2-NAPHTHOYL-COA THIOESTERASE 1"/>
    <property type="match status" value="1"/>
</dbReference>
<dbReference type="NCBIfam" id="TIGR00369">
    <property type="entry name" value="unchar_dom_1"/>
    <property type="match status" value="1"/>
</dbReference>
<dbReference type="RefSeq" id="WP_135445723.1">
    <property type="nucleotide sequence ID" value="NZ_SRLE01000011.1"/>
</dbReference>
<dbReference type="GO" id="GO:0061522">
    <property type="term" value="F:1,4-dihydroxy-2-naphthoyl-CoA thioesterase activity"/>
    <property type="evidence" value="ECO:0007669"/>
    <property type="project" value="TreeGrafter"/>
</dbReference>
<dbReference type="EMBL" id="SRLE01000011">
    <property type="protein sequence ID" value="TGD72234.1"/>
    <property type="molecule type" value="Genomic_DNA"/>
</dbReference>
<dbReference type="InterPro" id="IPR029069">
    <property type="entry name" value="HotDog_dom_sf"/>
</dbReference>
<dbReference type="GO" id="GO:0005829">
    <property type="term" value="C:cytosol"/>
    <property type="evidence" value="ECO:0007669"/>
    <property type="project" value="TreeGrafter"/>
</dbReference>
<keyword evidence="2" id="KW-0378">Hydrolase</keyword>
<evidence type="ECO:0000259" key="3">
    <source>
        <dbReference type="Pfam" id="PF03061"/>
    </source>
</evidence>
<reference evidence="4 5" key="1">
    <citation type="submission" date="2019-04" db="EMBL/GenBank/DDBJ databases">
        <title>Taxonomy of novel Haliea sp. from mangrove soil of West Coast of India.</title>
        <authorList>
            <person name="Verma A."/>
            <person name="Kumar P."/>
            <person name="Krishnamurthi S."/>
        </authorList>
    </citation>
    <scope>NUCLEOTIDE SEQUENCE [LARGE SCALE GENOMIC DNA]</scope>
    <source>
        <strain evidence="4 5">SAOS-164</strain>
    </source>
</reference>
<dbReference type="Pfam" id="PF03061">
    <property type="entry name" value="4HBT"/>
    <property type="match status" value="1"/>
</dbReference>
<dbReference type="Gene3D" id="3.10.129.10">
    <property type="entry name" value="Hotdog Thioesterase"/>
    <property type="match status" value="1"/>
</dbReference>
<evidence type="ECO:0000256" key="1">
    <source>
        <dbReference type="ARBA" id="ARBA00008324"/>
    </source>
</evidence>
<dbReference type="InterPro" id="IPR006683">
    <property type="entry name" value="Thioestr_dom"/>
</dbReference>
<dbReference type="CDD" id="cd03443">
    <property type="entry name" value="PaaI_thioesterase"/>
    <property type="match status" value="1"/>
</dbReference>
<proteinExistence type="inferred from homology"/>
<keyword evidence="5" id="KW-1185">Reference proteome</keyword>
<dbReference type="PANTHER" id="PTHR43240:SF5">
    <property type="entry name" value="1,4-DIHYDROXY-2-NAPHTHOYL-COA THIOESTERASE 1"/>
    <property type="match status" value="1"/>
</dbReference>
<dbReference type="InterPro" id="IPR003736">
    <property type="entry name" value="PAAI_dom"/>
</dbReference>
<gene>
    <name evidence="4" type="ORF">E4634_16350</name>
</gene>
<dbReference type="SUPFAM" id="SSF54637">
    <property type="entry name" value="Thioesterase/thiol ester dehydrase-isomerase"/>
    <property type="match status" value="1"/>
</dbReference>
<accession>A0A4Z0LYD4</accession>
<comment type="similarity">
    <text evidence="1">Belongs to the thioesterase PaaI family.</text>
</comment>
<sequence length="142" mass="14896">MSIWKKTPDIAALAELSAGCADDVLGITVVEIGEDFVRGEMPITKRTQQIFGLLHGGVSCVLAETLGSIGANLACDDDHYAVGVDINATHLNGIRGGKVIGIATPLKLGRRLQTWAIDIESDDGRPICSARLTTAVLSSAPQ</sequence>
<dbReference type="Proteomes" id="UP000298050">
    <property type="component" value="Unassembled WGS sequence"/>
</dbReference>
<protein>
    <submittedName>
        <fullName evidence="4">Hotdog fold thioesterase</fullName>
    </submittedName>
</protein>